<dbReference type="Gene3D" id="2.40.10.10">
    <property type="entry name" value="Trypsin-like serine proteases"/>
    <property type="match status" value="2"/>
</dbReference>
<reference evidence="3 4" key="1">
    <citation type="journal article" date="2018" name="Sci. Rep.">
        <title>Genomic signatures of local adaptation to the degree of environmental predictability in rotifers.</title>
        <authorList>
            <person name="Franch-Gras L."/>
            <person name="Hahn C."/>
            <person name="Garcia-Roger E.M."/>
            <person name="Carmona M.J."/>
            <person name="Serra M."/>
            <person name="Gomez A."/>
        </authorList>
    </citation>
    <scope>NUCLEOTIDE SEQUENCE [LARGE SCALE GENOMIC DNA]</scope>
    <source>
        <strain evidence="3">HYR1</strain>
    </source>
</reference>
<keyword evidence="4" id="KW-1185">Reference proteome</keyword>
<sequence length="90" mass="10265">HEDYDPNNLLNDIAVIKLSNFITLNDYIQLACLPPETRVAYPYLTDIGAWAVGWGYESDTSQSIADKLNNVRLKIKENNECDNVQGEYEK</sequence>
<dbReference type="InterPro" id="IPR009003">
    <property type="entry name" value="Peptidase_S1_PA"/>
</dbReference>
<feature type="non-terminal residue" evidence="3">
    <location>
        <position position="90"/>
    </location>
</feature>
<comment type="caution">
    <text evidence="3">The sequence shown here is derived from an EMBL/GenBank/DDBJ whole genome shotgun (WGS) entry which is preliminary data.</text>
</comment>
<evidence type="ECO:0000256" key="1">
    <source>
        <dbReference type="ARBA" id="ARBA00023157"/>
    </source>
</evidence>
<protein>
    <submittedName>
        <fullName evidence="3">Isoform A</fullName>
    </submittedName>
</protein>
<dbReference type="InterPro" id="IPR043504">
    <property type="entry name" value="Peptidase_S1_PA_chymotrypsin"/>
</dbReference>
<dbReference type="GO" id="GO:0006508">
    <property type="term" value="P:proteolysis"/>
    <property type="evidence" value="ECO:0007669"/>
    <property type="project" value="InterPro"/>
</dbReference>
<feature type="non-terminal residue" evidence="3">
    <location>
        <position position="1"/>
    </location>
</feature>
<dbReference type="PANTHER" id="PTHR24252">
    <property type="entry name" value="ACROSIN-RELATED"/>
    <property type="match status" value="1"/>
</dbReference>
<evidence type="ECO:0000259" key="2">
    <source>
        <dbReference type="Pfam" id="PF00089"/>
    </source>
</evidence>
<keyword evidence="1" id="KW-1015">Disulfide bond</keyword>
<gene>
    <name evidence="3" type="ORF">BpHYR1_017670</name>
</gene>
<dbReference type="Pfam" id="PF00089">
    <property type="entry name" value="Trypsin"/>
    <property type="match status" value="1"/>
</dbReference>
<dbReference type="OrthoDB" id="10002959at2759"/>
<dbReference type="SUPFAM" id="SSF50494">
    <property type="entry name" value="Trypsin-like serine proteases"/>
    <property type="match status" value="1"/>
</dbReference>
<evidence type="ECO:0000313" key="3">
    <source>
        <dbReference type="EMBL" id="RNA37897.1"/>
    </source>
</evidence>
<dbReference type="Proteomes" id="UP000276133">
    <property type="component" value="Unassembled WGS sequence"/>
</dbReference>
<dbReference type="EMBL" id="REGN01000961">
    <property type="protein sequence ID" value="RNA37897.1"/>
    <property type="molecule type" value="Genomic_DNA"/>
</dbReference>
<evidence type="ECO:0000313" key="4">
    <source>
        <dbReference type="Proteomes" id="UP000276133"/>
    </source>
</evidence>
<feature type="domain" description="Peptidase S1" evidence="2">
    <location>
        <begin position="1"/>
        <end position="84"/>
    </location>
</feature>
<dbReference type="PANTHER" id="PTHR24252:SF7">
    <property type="entry name" value="HYALIN"/>
    <property type="match status" value="1"/>
</dbReference>
<dbReference type="STRING" id="10195.A0A3M7SQK7"/>
<dbReference type="InterPro" id="IPR001254">
    <property type="entry name" value="Trypsin_dom"/>
</dbReference>
<proteinExistence type="predicted"/>
<name>A0A3M7SQK7_BRAPC</name>
<organism evidence="3 4">
    <name type="scientific">Brachionus plicatilis</name>
    <name type="common">Marine rotifer</name>
    <name type="synonym">Brachionus muelleri</name>
    <dbReference type="NCBI Taxonomy" id="10195"/>
    <lineage>
        <taxon>Eukaryota</taxon>
        <taxon>Metazoa</taxon>
        <taxon>Spiralia</taxon>
        <taxon>Gnathifera</taxon>
        <taxon>Rotifera</taxon>
        <taxon>Eurotatoria</taxon>
        <taxon>Monogononta</taxon>
        <taxon>Pseudotrocha</taxon>
        <taxon>Ploima</taxon>
        <taxon>Brachionidae</taxon>
        <taxon>Brachionus</taxon>
    </lineage>
</organism>
<dbReference type="AlphaFoldDB" id="A0A3M7SQK7"/>
<dbReference type="GO" id="GO:0004252">
    <property type="term" value="F:serine-type endopeptidase activity"/>
    <property type="evidence" value="ECO:0007669"/>
    <property type="project" value="InterPro"/>
</dbReference>
<accession>A0A3M7SQK7</accession>